<reference evidence="1" key="2">
    <citation type="submission" date="2020-11" db="EMBL/GenBank/DDBJ databases">
        <authorList>
            <consortium name="DOE Joint Genome Institute"/>
            <person name="Kuo A."/>
            <person name="Miyauchi S."/>
            <person name="Kiss E."/>
            <person name="Drula E."/>
            <person name="Kohler A."/>
            <person name="Sanchez-Garcia M."/>
            <person name="Andreopoulos B."/>
            <person name="Barry K.W."/>
            <person name="Bonito G."/>
            <person name="Buee M."/>
            <person name="Carver A."/>
            <person name="Chen C."/>
            <person name="Cichocki N."/>
            <person name="Clum A."/>
            <person name="Culley D."/>
            <person name="Crous P.W."/>
            <person name="Fauchery L."/>
            <person name="Girlanda M."/>
            <person name="Hayes R."/>
            <person name="Keri Z."/>
            <person name="Labutti K."/>
            <person name="Lipzen A."/>
            <person name="Lombard V."/>
            <person name="Magnuson J."/>
            <person name="Maillard F."/>
            <person name="Morin E."/>
            <person name="Murat C."/>
            <person name="Nolan M."/>
            <person name="Ohm R."/>
            <person name="Pangilinan J."/>
            <person name="Pereira M."/>
            <person name="Perotto S."/>
            <person name="Peter M."/>
            <person name="Riley R."/>
            <person name="Sitrit Y."/>
            <person name="Stielow B."/>
            <person name="Szollosi G."/>
            <person name="Zifcakova L."/>
            <person name="Stursova M."/>
            <person name="Spatafora J.W."/>
            <person name="Tedersoo L."/>
            <person name="Vaario L.-M."/>
            <person name="Yamada A."/>
            <person name="Yan M."/>
            <person name="Wang P."/>
            <person name="Xu J."/>
            <person name="Bruns T."/>
            <person name="Baldrian P."/>
            <person name="Vilgalys R."/>
            <person name="Henrissat B."/>
            <person name="Grigoriev I.V."/>
            <person name="Hibbett D."/>
            <person name="Nagy L.G."/>
            <person name="Martin F.M."/>
        </authorList>
    </citation>
    <scope>NUCLEOTIDE SEQUENCE</scope>
    <source>
        <strain evidence="1">UH-Tt-Lm1</strain>
    </source>
</reference>
<dbReference type="EMBL" id="WIUZ02000015">
    <property type="protein sequence ID" value="KAF9780876.1"/>
    <property type="molecule type" value="Genomic_DNA"/>
</dbReference>
<protein>
    <recommendedName>
        <fullName evidence="3">FBD domain-containing protein</fullName>
    </recommendedName>
</protein>
<gene>
    <name evidence="1" type="ORF">BJ322DRAFT_1082184</name>
</gene>
<dbReference type="AlphaFoldDB" id="A0A9P6L2V2"/>
<keyword evidence="2" id="KW-1185">Reference proteome</keyword>
<proteinExistence type="predicted"/>
<reference evidence="1" key="1">
    <citation type="journal article" date="2020" name="Nat. Commun.">
        <title>Large-scale genome sequencing of mycorrhizal fungi provides insights into the early evolution of symbiotic traits.</title>
        <authorList>
            <person name="Miyauchi S."/>
            <person name="Kiss E."/>
            <person name="Kuo A."/>
            <person name="Drula E."/>
            <person name="Kohler A."/>
            <person name="Sanchez-Garcia M."/>
            <person name="Morin E."/>
            <person name="Andreopoulos B."/>
            <person name="Barry K.W."/>
            <person name="Bonito G."/>
            <person name="Buee M."/>
            <person name="Carver A."/>
            <person name="Chen C."/>
            <person name="Cichocki N."/>
            <person name="Clum A."/>
            <person name="Culley D."/>
            <person name="Crous P.W."/>
            <person name="Fauchery L."/>
            <person name="Girlanda M."/>
            <person name="Hayes R.D."/>
            <person name="Keri Z."/>
            <person name="LaButti K."/>
            <person name="Lipzen A."/>
            <person name="Lombard V."/>
            <person name="Magnuson J."/>
            <person name="Maillard F."/>
            <person name="Murat C."/>
            <person name="Nolan M."/>
            <person name="Ohm R.A."/>
            <person name="Pangilinan J."/>
            <person name="Pereira M.F."/>
            <person name="Perotto S."/>
            <person name="Peter M."/>
            <person name="Pfister S."/>
            <person name="Riley R."/>
            <person name="Sitrit Y."/>
            <person name="Stielow J.B."/>
            <person name="Szollosi G."/>
            <person name="Zifcakova L."/>
            <person name="Stursova M."/>
            <person name="Spatafora J.W."/>
            <person name="Tedersoo L."/>
            <person name="Vaario L.M."/>
            <person name="Yamada A."/>
            <person name="Yan M."/>
            <person name="Wang P."/>
            <person name="Xu J."/>
            <person name="Bruns T."/>
            <person name="Baldrian P."/>
            <person name="Vilgalys R."/>
            <person name="Dunand C."/>
            <person name="Henrissat B."/>
            <person name="Grigoriev I.V."/>
            <person name="Hibbett D."/>
            <person name="Nagy L.G."/>
            <person name="Martin F.M."/>
        </authorList>
    </citation>
    <scope>NUCLEOTIDE SEQUENCE</scope>
    <source>
        <strain evidence="1">UH-Tt-Lm1</strain>
    </source>
</reference>
<evidence type="ECO:0008006" key="3">
    <source>
        <dbReference type="Google" id="ProtNLM"/>
    </source>
</evidence>
<sequence>MSTRVVPVLAKHFSCHLPLLENLTINVKTVPNEFPCLPDQLFDGDLSSLRELHLSGVLISLPRKNMPNLTTLNLCSIPDDRFLLTRLLNLFEFVPHIRHVRLLNSIPSSSDVPANRMLTLPHLKKFEITAQPAHSILLNHLFIPAGASLILECSYTGDESPIPSYLPTLSTGLLNLSNITTINLCFGPERRFLQLYGPSGELRFLGNWIRGRNQSEVGTSSFLRSMGQFNISRSRCLAVQWYHCGPPADSITRSIVYQTLRSMENLSSLTLVQCKSSSFILALNPTNNPSAIVRCPKLKEITLYTEGPNDIHVNELVKMAEERASRGGKLSVITIVSTGAIAPPKDVFQLRKYVLRLECKFDDAPPEWDTLPL</sequence>
<organism evidence="1 2">
    <name type="scientific">Thelephora terrestris</name>
    <dbReference type="NCBI Taxonomy" id="56493"/>
    <lineage>
        <taxon>Eukaryota</taxon>
        <taxon>Fungi</taxon>
        <taxon>Dikarya</taxon>
        <taxon>Basidiomycota</taxon>
        <taxon>Agaricomycotina</taxon>
        <taxon>Agaricomycetes</taxon>
        <taxon>Thelephorales</taxon>
        <taxon>Thelephoraceae</taxon>
        <taxon>Thelephora</taxon>
    </lineage>
</organism>
<evidence type="ECO:0000313" key="2">
    <source>
        <dbReference type="Proteomes" id="UP000736335"/>
    </source>
</evidence>
<comment type="caution">
    <text evidence="1">The sequence shown here is derived from an EMBL/GenBank/DDBJ whole genome shotgun (WGS) entry which is preliminary data.</text>
</comment>
<name>A0A9P6L2V2_9AGAM</name>
<dbReference type="SUPFAM" id="SSF52047">
    <property type="entry name" value="RNI-like"/>
    <property type="match status" value="1"/>
</dbReference>
<accession>A0A9P6L2V2</accession>
<dbReference type="Proteomes" id="UP000736335">
    <property type="component" value="Unassembled WGS sequence"/>
</dbReference>
<evidence type="ECO:0000313" key="1">
    <source>
        <dbReference type="EMBL" id="KAF9780876.1"/>
    </source>
</evidence>